<gene>
    <name evidence="2" type="ORF">BH720_16525</name>
</gene>
<organism evidence="2">
    <name type="scientific">Desertifilum tharense IPPAS B-1220</name>
    <dbReference type="NCBI Taxonomy" id="1781255"/>
    <lineage>
        <taxon>Bacteria</taxon>
        <taxon>Bacillati</taxon>
        <taxon>Cyanobacteriota</taxon>
        <taxon>Cyanophyceae</taxon>
        <taxon>Desertifilales</taxon>
        <taxon>Desertifilaceae</taxon>
        <taxon>Desertifilum</taxon>
    </lineage>
</organism>
<reference evidence="2" key="1">
    <citation type="submission" date="2016-09" db="EMBL/GenBank/DDBJ databases">
        <title>Draft genome of thermotolerant cyanobacterium Desertifilum sp. strain IPPAS B-1220.</title>
        <authorList>
            <person name="Sinetova M.A."/>
            <person name="Bolakhan K."/>
            <person name="Zayadan B.K."/>
            <person name="Mironov K.S."/>
            <person name="Ustinova V."/>
            <person name="Kupriyanova E.V."/>
            <person name="Sidorov R.A."/>
            <person name="Skrypnik A.N."/>
            <person name="Gogoleva N.E."/>
            <person name="Gogolev Y.V."/>
            <person name="Los D.A."/>
        </authorList>
    </citation>
    <scope>NUCLEOTIDE SEQUENCE [LARGE SCALE GENOMIC DNA]</scope>
    <source>
        <strain evidence="2">IPPAS B-1220</strain>
    </source>
</reference>
<comment type="caution">
    <text evidence="2">The sequence shown here is derived from an EMBL/GenBank/DDBJ whole genome shotgun (WGS) entry which is preliminary data.</text>
</comment>
<dbReference type="STRING" id="1781255.BH720_16525"/>
<sequence length="334" mass="35086">METNADSLMNELFAEIDHVLEGGTALPTEPVQPEYVSLKPLEIQSIRLPATLTPISVEAPVVPREAVEVPAPVPQPEVAPIPATVLQPELPPSRSSTLDRVLLLALGAAIAVPLILWAATQGKIEPLTRWQLAVAPAPVEPVSPQVEANANSQFANYMQRSLELIDRQAATAAATPNPTSNPAPANDEIDRQAQASNRVPTVLERVYIPVYQPPPPAPPPTVVAAPAAPAAPAPAVAPPTVAVMPAPPPPPSLPNVAVAPSPALPPIPEQVHTLVGVLELGDRSAALFEVEGATRRVGVGEQIGNGWTIVEIANQEAVIRRNGEVRSVYVGQKF</sequence>
<dbReference type="EMBL" id="MJGC01000074">
    <property type="protein sequence ID" value="OEJ74032.1"/>
    <property type="molecule type" value="Genomic_DNA"/>
</dbReference>
<keyword evidence="1" id="KW-0812">Transmembrane</keyword>
<evidence type="ECO:0000256" key="1">
    <source>
        <dbReference type="SAM" id="Phobius"/>
    </source>
</evidence>
<proteinExistence type="predicted"/>
<keyword evidence="1" id="KW-0472">Membrane</keyword>
<evidence type="ECO:0008006" key="3">
    <source>
        <dbReference type="Google" id="ProtNLM"/>
    </source>
</evidence>
<keyword evidence="1" id="KW-1133">Transmembrane helix</keyword>
<name>A0A1E5QH76_9CYAN</name>
<dbReference type="AlphaFoldDB" id="A0A1E5QH76"/>
<protein>
    <recommendedName>
        <fullName evidence="3">Type II secretion system protein GspC N-terminal domain-containing protein</fullName>
    </recommendedName>
</protein>
<accession>A0A1E5QH76</accession>
<feature type="transmembrane region" description="Helical" evidence="1">
    <location>
        <begin position="101"/>
        <end position="119"/>
    </location>
</feature>
<evidence type="ECO:0000313" key="2">
    <source>
        <dbReference type="EMBL" id="OEJ74032.1"/>
    </source>
</evidence>